<dbReference type="PANTHER" id="PTHR34984">
    <property type="entry name" value="CARBON STORAGE REGULATOR"/>
    <property type="match status" value="1"/>
</dbReference>
<dbReference type="PANTHER" id="PTHR34984:SF1">
    <property type="entry name" value="CARBON STORAGE REGULATOR"/>
    <property type="match status" value="1"/>
</dbReference>
<dbReference type="RefSeq" id="WP_218251149.1">
    <property type="nucleotide sequence ID" value="NZ_JABXWD010000029.1"/>
</dbReference>
<comment type="caution">
    <text evidence="5">The sequence shown here is derived from an EMBL/GenBank/DDBJ whole genome shotgun (WGS) entry which is preliminary data.</text>
</comment>
<dbReference type="Proteomes" id="UP001196980">
    <property type="component" value="Unassembled WGS sequence"/>
</dbReference>
<dbReference type="Gene3D" id="2.60.40.4380">
    <property type="entry name" value="Translational regulator CsrA"/>
    <property type="match status" value="1"/>
</dbReference>
<gene>
    <name evidence="4 5" type="primary">csrA</name>
    <name evidence="5" type="ORF">HWQ67_02905</name>
</gene>
<dbReference type="InterPro" id="IPR003751">
    <property type="entry name" value="CsrA"/>
</dbReference>
<keyword evidence="3 4" id="KW-0694">RNA-binding</keyword>
<comment type="subcellular location">
    <subcellularLocation>
        <location evidence="4">Cytoplasm</location>
    </subcellularLocation>
</comment>
<dbReference type="EMBL" id="JABXWD010000029">
    <property type="protein sequence ID" value="MBV6340528.1"/>
    <property type="molecule type" value="Genomic_DNA"/>
</dbReference>
<keyword evidence="6" id="KW-1185">Reference proteome</keyword>
<comment type="subunit">
    <text evidence="4">Homodimer; the beta-strands of each monomer intercalate to form a hydrophobic core, while the alpha-helices form wings that extend away from the core.</text>
</comment>
<keyword evidence="4" id="KW-1005">Bacterial flagellum biogenesis</keyword>
<name>A0ABS6RV79_9BACT</name>
<keyword evidence="4" id="KW-0678">Repressor</keyword>
<comment type="function">
    <text evidence="4">A translational regulator that binds mRNA to regulate translation initiation and/or mRNA stability. Usually binds in the 5'-UTR at or near the Shine-Dalgarno sequence preventing ribosome-binding, thus repressing translation. Its main target seems to be the major flagellin gene, while its function is anatagonized by FliW.</text>
</comment>
<evidence type="ECO:0000256" key="3">
    <source>
        <dbReference type="ARBA" id="ARBA00022884"/>
    </source>
</evidence>
<proteinExistence type="inferred from homology"/>
<dbReference type="InterPro" id="IPR036107">
    <property type="entry name" value="CsrA_sf"/>
</dbReference>
<evidence type="ECO:0000313" key="6">
    <source>
        <dbReference type="Proteomes" id="UP001196980"/>
    </source>
</evidence>
<evidence type="ECO:0000256" key="1">
    <source>
        <dbReference type="ARBA" id="ARBA00022490"/>
    </source>
</evidence>
<protein>
    <recommendedName>
        <fullName evidence="4">Translational regulator CsrA</fullName>
    </recommendedName>
</protein>
<dbReference type="SUPFAM" id="SSF117130">
    <property type="entry name" value="CsrA-like"/>
    <property type="match status" value="1"/>
</dbReference>
<dbReference type="HAMAP" id="MF_00167">
    <property type="entry name" value="CsrA"/>
    <property type="match status" value="1"/>
</dbReference>
<dbReference type="NCBIfam" id="NF002469">
    <property type="entry name" value="PRK01712.1"/>
    <property type="match status" value="1"/>
</dbReference>
<evidence type="ECO:0000313" key="5">
    <source>
        <dbReference type="EMBL" id="MBV6340528.1"/>
    </source>
</evidence>
<organism evidence="5 6">
    <name type="scientific">Candidatus Magnetobacterium casense</name>
    <dbReference type="NCBI Taxonomy" id="1455061"/>
    <lineage>
        <taxon>Bacteria</taxon>
        <taxon>Pseudomonadati</taxon>
        <taxon>Nitrospirota</taxon>
        <taxon>Thermodesulfovibrionia</taxon>
        <taxon>Thermodesulfovibrionales</taxon>
        <taxon>Candidatus Magnetobacteriaceae</taxon>
        <taxon>Candidatus Magnetobacterium</taxon>
    </lineage>
</organism>
<accession>A0ABS6RV79</accession>
<evidence type="ECO:0000256" key="4">
    <source>
        <dbReference type="HAMAP-Rule" id="MF_00167"/>
    </source>
</evidence>
<keyword evidence="1 4" id="KW-0963">Cytoplasm</keyword>
<evidence type="ECO:0000256" key="2">
    <source>
        <dbReference type="ARBA" id="ARBA00022845"/>
    </source>
</evidence>
<comment type="similarity">
    <text evidence="4">Belongs to the CsrA/RsmA family.</text>
</comment>
<keyword evidence="2 4" id="KW-0810">Translation regulation</keyword>
<sequence>MLVLTRKSEEAIKLGDLITITIVEIKGNKVRLGIDAPSGVRIYRKELYERIKAENLLSAGLTKNDFDEIKNAIL</sequence>
<dbReference type="Pfam" id="PF02599">
    <property type="entry name" value="CsrA"/>
    <property type="match status" value="1"/>
</dbReference>
<reference evidence="5 6" key="1">
    <citation type="journal article" date="2020" name="J Geophys Res Biogeosci">
        <title>Magnetotaxis as an Adaptation to Enable Bacterial Shuttling of Microbial Sulfur and Sulfur Cycling Across Aquatic Oxic#Anoxic Interfaces.</title>
        <authorList>
            <person name="Li J."/>
            <person name="Liu P."/>
            <person name="Wang J."/>
            <person name="Roberts A.P."/>
            <person name="Pan Y."/>
        </authorList>
    </citation>
    <scope>NUCLEOTIDE SEQUENCE [LARGE SCALE GENOMIC DNA]</scope>
    <source>
        <strain evidence="5 6">MYR-1_YQ</strain>
    </source>
</reference>
<dbReference type="NCBIfam" id="TIGR00202">
    <property type="entry name" value="csrA"/>
    <property type="match status" value="1"/>
</dbReference>